<keyword evidence="6" id="KW-0492">Microsome</keyword>
<gene>
    <name evidence="12" type="ORF">DCAR_0730054</name>
</gene>
<evidence type="ECO:0000256" key="3">
    <source>
        <dbReference type="ARBA" id="ARBA00022617"/>
    </source>
</evidence>
<keyword evidence="8 10" id="KW-0408">Iron</keyword>
<dbReference type="Proteomes" id="UP000077755">
    <property type="component" value="Chromosome 7"/>
</dbReference>
<keyword evidence="3 10" id="KW-0349">Heme</keyword>
<dbReference type="Gene3D" id="1.10.630.10">
    <property type="entry name" value="Cytochrome P450"/>
    <property type="match status" value="1"/>
</dbReference>
<keyword evidence="9 11" id="KW-0503">Monooxygenase</keyword>
<dbReference type="CDD" id="cd11072">
    <property type="entry name" value="CYP71-like"/>
    <property type="match status" value="1"/>
</dbReference>
<dbReference type="InterPro" id="IPR017972">
    <property type="entry name" value="Cyt_P450_CS"/>
</dbReference>
<dbReference type="Gramene" id="KZM89105">
    <property type="protein sequence ID" value="KZM89105"/>
    <property type="gene ID" value="DCAR_026180"/>
</dbReference>
<evidence type="ECO:0000256" key="5">
    <source>
        <dbReference type="ARBA" id="ARBA00022824"/>
    </source>
</evidence>
<evidence type="ECO:0000256" key="9">
    <source>
        <dbReference type="ARBA" id="ARBA00023033"/>
    </source>
</evidence>
<dbReference type="PRINTS" id="PR00463">
    <property type="entry name" value="EP450I"/>
</dbReference>
<evidence type="ECO:0000256" key="7">
    <source>
        <dbReference type="ARBA" id="ARBA00023002"/>
    </source>
</evidence>
<dbReference type="InterPro" id="IPR001128">
    <property type="entry name" value="Cyt_P450"/>
</dbReference>
<evidence type="ECO:0000256" key="6">
    <source>
        <dbReference type="ARBA" id="ARBA00022848"/>
    </source>
</evidence>
<evidence type="ECO:0000256" key="2">
    <source>
        <dbReference type="ARBA" id="ARBA00010617"/>
    </source>
</evidence>
<evidence type="ECO:0000313" key="12">
    <source>
        <dbReference type="EMBL" id="WOH10585.1"/>
    </source>
</evidence>
<dbReference type="PROSITE" id="PS00086">
    <property type="entry name" value="CYTOCHROME_P450"/>
    <property type="match status" value="1"/>
</dbReference>
<sequence>MLEQNPQYLYLLTIFSVIVIFYRWFTVKTASKNLPPSPPKLPIIGNFHQIGPDPHISLGALAQKYGSLMLLKFGSVPVLVASSADAAQEIMKTNDLAFADRPTTSITDRLFYNSRDVGFARYSEYWRQVKSICVVQLLSTKRVQSFHNVREEEVDLLIQNIEYSKIVNLRDLFSELTNNVVCRVALGRKYGNDKGNSYKHLLKEMTNLLGYFRSIGDFIPLLYWIDRLKGLKGKVGKVADEVDAFLEGVLRDHRQGSTAPDDAYANKDFVSILLEIQKENLDTGLSIDDDCIKAVILDMFFAGTETSSTTLEWTIAALLKNPGVLLKLQTEIREIGRGKSKITEGDLAKMHYLKAVMKESMRLYFTAPLLMPREARQDVKVMGYDIRSGTQVLINAWAIARDPALWNNPEEFRPERFFNNPIDYKGLHYEYLPFGAGRRVCPGILFAVAVNELAVANLVHKFDFELPHGERMEDMDMTGVTGLTVRRKSPLLVIATPHV</sequence>
<organism evidence="12 13">
    <name type="scientific">Daucus carota subsp. sativus</name>
    <name type="common">Carrot</name>
    <dbReference type="NCBI Taxonomy" id="79200"/>
    <lineage>
        <taxon>Eukaryota</taxon>
        <taxon>Viridiplantae</taxon>
        <taxon>Streptophyta</taxon>
        <taxon>Embryophyta</taxon>
        <taxon>Tracheophyta</taxon>
        <taxon>Spermatophyta</taxon>
        <taxon>Magnoliopsida</taxon>
        <taxon>eudicotyledons</taxon>
        <taxon>Gunneridae</taxon>
        <taxon>Pentapetalae</taxon>
        <taxon>asterids</taxon>
        <taxon>campanulids</taxon>
        <taxon>Apiales</taxon>
        <taxon>Apiaceae</taxon>
        <taxon>Apioideae</taxon>
        <taxon>Scandiceae</taxon>
        <taxon>Daucinae</taxon>
        <taxon>Daucus</taxon>
        <taxon>Daucus sect. Daucus</taxon>
    </lineage>
</organism>
<dbReference type="InterPro" id="IPR002401">
    <property type="entry name" value="Cyt_P450_E_grp-I"/>
</dbReference>
<comment type="similarity">
    <text evidence="2 11">Belongs to the cytochrome P450 family.</text>
</comment>
<evidence type="ECO:0000256" key="1">
    <source>
        <dbReference type="ARBA" id="ARBA00004111"/>
    </source>
</evidence>
<dbReference type="KEGG" id="dcr:108194041"/>
<comment type="subcellular location">
    <subcellularLocation>
        <location evidence="1">Microsome membrane</location>
        <topology evidence="1">Single-pass membrane protein</topology>
    </subcellularLocation>
</comment>
<accession>A0A164UMW3</accession>
<dbReference type="SUPFAM" id="SSF48264">
    <property type="entry name" value="Cytochrome P450"/>
    <property type="match status" value="1"/>
</dbReference>
<dbReference type="FunFam" id="1.10.630.10:FF:000011">
    <property type="entry name" value="Cytochrome P450 83B1"/>
    <property type="match status" value="1"/>
</dbReference>
<reference evidence="12" key="1">
    <citation type="journal article" date="2016" name="Nat. Genet.">
        <title>A high-quality carrot genome assembly provides new insights into carotenoid accumulation and asterid genome evolution.</title>
        <authorList>
            <person name="Iorizzo M."/>
            <person name="Ellison S."/>
            <person name="Senalik D."/>
            <person name="Zeng P."/>
            <person name="Satapoomin P."/>
            <person name="Huang J."/>
            <person name="Bowman M."/>
            <person name="Iovene M."/>
            <person name="Sanseverino W."/>
            <person name="Cavagnaro P."/>
            <person name="Yildiz M."/>
            <person name="Macko-Podgorni A."/>
            <person name="Moranska E."/>
            <person name="Grzebelus E."/>
            <person name="Grzebelus D."/>
            <person name="Ashrafi H."/>
            <person name="Zheng Z."/>
            <person name="Cheng S."/>
            <person name="Spooner D."/>
            <person name="Van Deynze A."/>
            <person name="Simon P."/>
        </authorList>
    </citation>
    <scope>NUCLEOTIDE SEQUENCE</scope>
    <source>
        <tissue evidence="12">Leaf</tissue>
    </source>
</reference>
<dbReference type="PANTHER" id="PTHR47955">
    <property type="entry name" value="CYTOCHROME P450 FAMILY 71 PROTEIN"/>
    <property type="match status" value="1"/>
</dbReference>
<dbReference type="EMBL" id="CP093349">
    <property type="protein sequence ID" value="WOH10585.1"/>
    <property type="molecule type" value="Genomic_DNA"/>
</dbReference>
<comment type="cofactor">
    <cofactor evidence="10">
        <name>heme</name>
        <dbReference type="ChEBI" id="CHEBI:30413"/>
    </cofactor>
</comment>
<dbReference type="Pfam" id="PF00067">
    <property type="entry name" value="p450"/>
    <property type="match status" value="1"/>
</dbReference>
<evidence type="ECO:0000256" key="4">
    <source>
        <dbReference type="ARBA" id="ARBA00022723"/>
    </source>
</evidence>
<keyword evidence="13" id="KW-1185">Reference proteome</keyword>
<keyword evidence="5" id="KW-0256">Endoplasmic reticulum</keyword>
<proteinExistence type="inferred from homology"/>
<reference evidence="12" key="2">
    <citation type="submission" date="2022-03" db="EMBL/GenBank/DDBJ databases">
        <title>Draft title - Genomic analysis of global carrot germplasm unveils the trajectory of domestication and the origin of high carotenoid orange carrot.</title>
        <authorList>
            <person name="Iorizzo M."/>
            <person name="Ellison S."/>
            <person name="Senalik D."/>
            <person name="Macko-Podgorni A."/>
            <person name="Grzebelus D."/>
            <person name="Bostan H."/>
            <person name="Rolling W."/>
            <person name="Curaba J."/>
            <person name="Simon P."/>
        </authorList>
    </citation>
    <scope>NUCLEOTIDE SEQUENCE</scope>
    <source>
        <tissue evidence="12">Leaf</tissue>
    </source>
</reference>
<dbReference type="GO" id="GO:0005506">
    <property type="term" value="F:iron ion binding"/>
    <property type="evidence" value="ECO:0007669"/>
    <property type="project" value="InterPro"/>
</dbReference>
<feature type="binding site" description="axial binding residue" evidence="10">
    <location>
        <position position="441"/>
    </location>
    <ligand>
        <name>heme</name>
        <dbReference type="ChEBI" id="CHEBI:30413"/>
    </ligand>
    <ligandPart>
        <name>Fe</name>
        <dbReference type="ChEBI" id="CHEBI:18248"/>
    </ligandPart>
</feature>
<dbReference type="OMA" id="PCIVAHE"/>
<dbReference type="GO" id="GO:0016705">
    <property type="term" value="F:oxidoreductase activity, acting on paired donors, with incorporation or reduction of molecular oxygen"/>
    <property type="evidence" value="ECO:0007669"/>
    <property type="project" value="InterPro"/>
</dbReference>
<keyword evidence="7 11" id="KW-0560">Oxidoreductase</keyword>
<dbReference type="InterPro" id="IPR036396">
    <property type="entry name" value="Cyt_P450_sf"/>
</dbReference>
<evidence type="ECO:0000256" key="10">
    <source>
        <dbReference type="PIRSR" id="PIRSR602401-1"/>
    </source>
</evidence>
<protein>
    <submittedName>
        <fullName evidence="12">Uncharacterized protein</fullName>
    </submittedName>
</protein>
<dbReference type="OrthoDB" id="1055148at2759"/>
<dbReference type="AlphaFoldDB" id="A0A164UMW3"/>
<evidence type="ECO:0000313" key="13">
    <source>
        <dbReference type="Proteomes" id="UP000077755"/>
    </source>
</evidence>
<evidence type="ECO:0000256" key="8">
    <source>
        <dbReference type="ARBA" id="ARBA00023004"/>
    </source>
</evidence>
<evidence type="ECO:0000256" key="11">
    <source>
        <dbReference type="RuleBase" id="RU000461"/>
    </source>
</evidence>
<dbReference type="PRINTS" id="PR00385">
    <property type="entry name" value="P450"/>
</dbReference>
<name>A0A164UMW3_DAUCS</name>
<dbReference type="GO" id="GO:0004497">
    <property type="term" value="F:monooxygenase activity"/>
    <property type="evidence" value="ECO:0007669"/>
    <property type="project" value="UniProtKB-KW"/>
</dbReference>
<keyword evidence="4 10" id="KW-0479">Metal-binding</keyword>
<dbReference type="GO" id="GO:0020037">
    <property type="term" value="F:heme binding"/>
    <property type="evidence" value="ECO:0007669"/>
    <property type="project" value="InterPro"/>
</dbReference>
<dbReference type="PANTHER" id="PTHR47955:SF15">
    <property type="entry name" value="CYTOCHROME P450 71A2-LIKE"/>
    <property type="match status" value="1"/>
</dbReference>